<dbReference type="EMBL" id="LGHJ01000023">
    <property type="protein sequence ID" value="KPL72460.1"/>
    <property type="molecule type" value="Genomic_DNA"/>
</dbReference>
<keyword evidence="6 7" id="KW-0472">Membrane</keyword>
<dbReference type="GO" id="GO:0055085">
    <property type="term" value="P:transmembrane transport"/>
    <property type="evidence" value="ECO:0007669"/>
    <property type="project" value="InterPro"/>
</dbReference>
<feature type="domain" description="Mechanosensitive ion channel MscS C-terminal" evidence="9">
    <location>
        <begin position="252"/>
        <end position="336"/>
    </location>
</feature>
<dbReference type="InterPro" id="IPR011014">
    <property type="entry name" value="MscS_channel_TM-2"/>
</dbReference>
<dbReference type="SUPFAM" id="SSF50182">
    <property type="entry name" value="Sm-like ribonucleoproteins"/>
    <property type="match status" value="1"/>
</dbReference>
<evidence type="ECO:0000259" key="9">
    <source>
        <dbReference type="Pfam" id="PF21082"/>
    </source>
</evidence>
<feature type="transmembrane region" description="Helical" evidence="7">
    <location>
        <begin position="130"/>
        <end position="150"/>
    </location>
</feature>
<dbReference type="STRING" id="360411.AC812_15725"/>
<sequence>MDFDFLISNNHLDNWLLAFGALLASFVFFELLRRILGSVFKRKSEFSRFQSFSVVYRIIQKIKGWFLLWLSIYIGSLFIDLNEPLQSVRSIITITVGLLQVGFWTLGLIDYWVEQKSVREDVGGDQKTTLNVLGIILKIAVWIFVFLIILDNLPGVEITTLITGLGIGGIAVGLAVQNILSDLFSSVSIALDKPFVIGDTIKTGDYIGTVESIGLKSTRLRSISGEQLIFSNSDLLSSRIQNFKRMDRRRVLFTLGVTYETSLEKLEKIPQILEEIISSKNDVAFERAHFKEYGAFSLNFEIVYFVETSDYRYFMDIQQEINLEIFRRFSEMGIEFAYPTQVVYTRKN</sequence>
<dbReference type="Gene3D" id="2.30.30.60">
    <property type="match status" value="1"/>
</dbReference>
<dbReference type="Pfam" id="PF21082">
    <property type="entry name" value="MS_channel_3rd"/>
    <property type="match status" value="1"/>
</dbReference>
<accession>A0A0P6XS52</accession>
<comment type="caution">
    <text evidence="11">The sequence shown here is derived from an EMBL/GenBank/DDBJ whole genome shotgun (WGS) entry which is preliminary data.</text>
</comment>
<evidence type="ECO:0000259" key="8">
    <source>
        <dbReference type="Pfam" id="PF00924"/>
    </source>
</evidence>
<dbReference type="InterPro" id="IPR049142">
    <property type="entry name" value="MS_channel_1st"/>
</dbReference>
<dbReference type="InterPro" id="IPR011066">
    <property type="entry name" value="MscS_channel_C_sf"/>
</dbReference>
<keyword evidence="5 7" id="KW-1133">Transmembrane helix</keyword>
<dbReference type="SUPFAM" id="SSF82689">
    <property type="entry name" value="Mechanosensitive channel protein MscS (YggB), C-terminal domain"/>
    <property type="match status" value="1"/>
</dbReference>
<evidence type="ECO:0000313" key="12">
    <source>
        <dbReference type="Proteomes" id="UP000050514"/>
    </source>
</evidence>
<dbReference type="Gene3D" id="1.10.287.1260">
    <property type="match status" value="1"/>
</dbReference>
<comment type="subcellular location">
    <subcellularLocation>
        <location evidence="1">Cell membrane</location>
        <topology evidence="1">Multi-pass membrane protein</topology>
    </subcellularLocation>
</comment>
<evidence type="ECO:0000256" key="1">
    <source>
        <dbReference type="ARBA" id="ARBA00004651"/>
    </source>
</evidence>
<dbReference type="InterPro" id="IPR006685">
    <property type="entry name" value="MscS_channel_2nd"/>
</dbReference>
<comment type="similarity">
    <text evidence="2">Belongs to the MscS (TC 1.A.23) family.</text>
</comment>
<dbReference type="Pfam" id="PF00924">
    <property type="entry name" value="MS_channel_2nd"/>
    <property type="match status" value="1"/>
</dbReference>
<dbReference type="InterPro" id="IPR049278">
    <property type="entry name" value="MS_channel_C"/>
</dbReference>
<keyword evidence="3" id="KW-1003">Cell membrane</keyword>
<protein>
    <recommendedName>
        <fullName evidence="13">Mechanosensitive ion channel protein MscS</fullName>
    </recommendedName>
</protein>
<dbReference type="OrthoDB" id="9809206at2"/>
<organism evidence="11 12">
    <name type="scientific">Bellilinea caldifistulae</name>
    <dbReference type="NCBI Taxonomy" id="360411"/>
    <lineage>
        <taxon>Bacteria</taxon>
        <taxon>Bacillati</taxon>
        <taxon>Chloroflexota</taxon>
        <taxon>Anaerolineae</taxon>
        <taxon>Anaerolineales</taxon>
        <taxon>Anaerolineaceae</taxon>
        <taxon>Bellilinea</taxon>
    </lineage>
</organism>
<proteinExistence type="inferred from homology"/>
<dbReference type="InterPro" id="IPR023408">
    <property type="entry name" value="MscS_beta-dom_sf"/>
</dbReference>
<dbReference type="PANTHER" id="PTHR30566:SF25">
    <property type="entry name" value="INNER MEMBRANE PROTEIN"/>
    <property type="match status" value="1"/>
</dbReference>
<dbReference type="PATRIC" id="fig|360411.5.peg.1242"/>
<feature type="transmembrane region" description="Helical" evidence="7">
    <location>
        <begin position="91"/>
        <end position="109"/>
    </location>
</feature>
<dbReference type="InterPro" id="IPR010920">
    <property type="entry name" value="LSM_dom_sf"/>
</dbReference>
<feature type="domain" description="Mechanosensitive ion channel transmembrane helices 2/3" evidence="10">
    <location>
        <begin position="136"/>
        <end position="177"/>
    </location>
</feature>
<evidence type="ECO:0000256" key="7">
    <source>
        <dbReference type="SAM" id="Phobius"/>
    </source>
</evidence>
<dbReference type="GO" id="GO:0005886">
    <property type="term" value="C:plasma membrane"/>
    <property type="evidence" value="ECO:0007669"/>
    <property type="project" value="UniProtKB-SubCell"/>
</dbReference>
<dbReference type="Pfam" id="PF21088">
    <property type="entry name" value="MS_channel_1st"/>
    <property type="match status" value="1"/>
</dbReference>
<evidence type="ECO:0000256" key="2">
    <source>
        <dbReference type="ARBA" id="ARBA00008017"/>
    </source>
</evidence>
<dbReference type="Gene3D" id="3.30.70.100">
    <property type="match status" value="1"/>
</dbReference>
<gene>
    <name evidence="11" type="ORF">AC812_15725</name>
</gene>
<evidence type="ECO:0000256" key="6">
    <source>
        <dbReference type="ARBA" id="ARBA00023136"/>
    </source>
</evidence>
<dbReference type="RefSeq" id="WP_061916684.1">
    <property type="nucleotide sequence ID" value="NZ_LGHJ01000023.1"/>
</dbReference>
<feature type="transmembrane region" description="Helical" evidence="7">
    <location>
        <begin position="15"/>
        <end position="33"/>
    </location>
</feature>
<keyword evidence="4 7" id="KW-0812">Transmembrane</keyword>
<feature type="domain" description="Mechanosensitive ion channel MscS" evidence="8">
    <location>
        <begin position="178"/>
        <end position="245"/>
    </location>
</feature>
<keyword evidence="12" id="KW-1185">Reference proteome</keyword>
<evidence type="ECO:0000256" key="3">
    <source>
        <dbReference type="ARBA" id="ARBA00022475"/>
    </source>
</evidence>
<dbReference type="SUPFAM" id="SSF82861">
    <property type="entry name" value="Mechanosensitive channel protein MscS (YggB), transmembrane region"/>
    <property type="match status" value="1"/>
</dbReference>
<dbReference type="Proteomes" id="UP000050514">
    <property type="component" value="Unassembled WGS sequence"/>
</dbReference>
<evidence type="ECO:0000313" key="11">
    <source>
        <dbReference type="EMBL" id="KPL72460.1"/>
    </source>
</evidence>
<evidence type="ECO:0008006" key="13">
    <source>
        <dbReference type="Google" id="ProtNLM"/>
    </source>
</evidence>
<dbReference type="AlphaFoldDB" id="A0A0P6XS52"/>
<feature type="transmembrane region" description="Helical" evidence="7">
    <location>
        <begin position="54"/>
        <end position="79"/>
    </location>
</feature>
<evidence type="ECO:0000259" key="10">
    <source>
        <dbReference type="Pfam" id="PF21088"/>
    </source>
</evidence>
<dbReference type="PANTHER" id="PTHR30566">
    <property type="entry name" value="YNAI-RELATED MECHANOSENSITIVE ION CHANNEL"/>
    <property type="match status" value="1"/>
</dbReference>
<evidence type="ECO:0000256" key="5">
    <source>
        <dbReference type="ARBA" id="ARBA00022989"/>
    </source>
</evidence>
<name>A0A0P6XS52_9CHLR</name>
<feature type="transmembrane region" description="Helical" evidence="7">
    <location>
        <begin position="156"/>
        <end position="176"/>
    </location>
</feature>
<reference evidence="11 12" key="1">
    <citation type="submission" date="2015-07" db="EMBL/GenBank/DDBJ databases">
        <title>Draft genome of Bellilinea caldifistulae DSM 17877.</title>
        <authorList>
            <person name="Hemp J."/>
            <person name="Ward L.M."/>
            <person name="Pace L.A."/>
            <person name="Fischer W.W."/>
        </authorList>
    </citation>
    <scope>NUCLEOTIDE SEQUENCE [LARGE SCALE GENOMIC DNA]</scope>
    <source>
        <strain evidence="11 12">GOMI-1</strain>
    </source>
</reference>
<evidence type="ECO:0000256" key="4">
    <source>
        <dbReference type="ARBA" id="ARBA00022692"/>
    </source>
</evidence>